<protein>
    <recommendedName>
        <fullName evidence="3">Alpha-(1,6)-fucosyltransferase</fullName>
    </recommendedName>
</protein>
<accession>A0A9D4UT98</accession>
<reference evidence="1" key="1">
    <citation type="submission" date="2021-01" db="EMBL/GenBank/DDBJ databases">
        <title>Adiantum capillus-veneris genome.</title>
        <authorList>
            <person name="Fang Y."/>
            <person name="Liao Q."/>
        </authorList>
    </citation>
    <scope>NUCLEOTIDE SEQUENCE</scope>
    <source>
        <strain evidence="1">H3</strain>
        <tissue evidence="1">Leaf</tissue>
    </source>
</reference>
<dbReference type="OrthoDB" id="2014825at2759"/>
<dbReference type="PANTHER" id="PTHR13132:SF29">
    <property type="entry name" value="ALPHA-(1,6)-FUCOSYLTRANSFERASE"/>
    <property type="match status" value="1"/>
</dbReference>
<proteinExistence type="predicted"/>
<organism evidence="1 2">
    <name type="scientific">Adiantum capillus-veneris</name>
    <name type="common">Maidenhair fern</name>
    <dbReference type="NCBI Taxonomy" id="13818"/>
    <lineage>
        <taxon>Eukaryota</taxon>
        <taxon>Viridiplantae</taxon>
        <taxon>Streptophyta</taxon>
        <taxon>Embryophyta</taxon>
        <taxon>Tracheophyta</taxon>
        <taxon>Polypodiopsida</taxon>
        <taxon>Polypodiidae</taxon>
        <taxon>Polypodiales</taxon>
        <taxon>Pteridineae</taxon>
        <taxon>Pteridaceae</taxon>
        <taxon>Vittarioideae</taxon>
        <taxon>Adiantum</taxon>
    </lineage>
</organism>
<dbReference type="Gene3D" id="3.40.50.11350">
    <property type="match status" value="1"/>
</dbReference>
<dbReference type="Proteomes" id="UP000886520">
    <property type="component" value="Chromosome 11"/>
</dbReference>
<comment type="caution">
    <text evidence="1">The sequence shown here is derived from an EMBL/GenBank/DDBJ whole genome shotgun (WGS) entry which is preliminary data.</text>
</comment>
<dbReference type="GO" id="GO:0006487">
    <property type="term" value="P:protein N-linked glycosylation"/>
    <property type="evidence" value="ECO:0007669"/>
    <property type="project" value="TreeGrafter"/>
</dbReference>
<sequence>MVRAVLGMKAVAQQWKGGLVGLLLGMCIVYLLQDTPTPTLLTPFYQAWSGASYCKPPQQQPTKGHSILNMDHTYFQHAAGIVIGSEHGDANLQRDQLKLLLAAWEASSTSFLKGVGDPSLGGHNILPSIVPKAPHLENCEDRSTFNRKLDSWDHNGTLPYWTLWKGEGFGLHMDMVSDTLKADKNVSMQSLYPPWVEGADEDNLPLTRQVQVDIWKHQHPQDCESPSLRFLLADWETDPGFGIGAQIASMAGLLAVAFTEQRILVSNYYNRADHEECLGSNHARWSCYFLSETSEDCRNRALLLASQSTAWVQGLITDKSNYTSRQIWVGKTPRQWGKPWEAIQPTTQIDGKMLVHHKAADRRWWRAQAVRYLMRFPSKYTCLLLNEARHKAFGVEAAKLVLDSLHYSWPKETLSQNETDIEQFVWKFRKPWLPRPLVSIHVRQGDKAKEMKVVGFEDYMKLAQQLRNWFPAARHIWLSTEMQEVIEESKAYSRWWDIYYTNVSRQTGNTSMPAYEASLGRATSTNYPLVNFLLSADADFFIGALGSTWCYLIDGMRTTGGKVMAGYLSVNKYRFW</sequence>
<gene>
    <name evidence="1" type="ORF">GOP47_0011609</name>
</gene>
<evidence type="ECO:0008006" key="3">
    <source>
        <dbReference type="Google" id="ProtNLM"/>
    </source>
</evidence>
<dbReference type="EMBL" id="JABFUD020000011">
    <property type="protein sequence ID" value="KAI5073596.1"/>
    <property type="molecule type" value="Genomic_DNA"/>
</dbReference>
<dbReference type="PANTHER" id="PTHR13132">
    <property type="entry name" value="ALPHA- 1,6 -FUCOSYLTRANSFERASE"/>
    <property type="match status" value="1"/>
</dbReference>
<evidence type="ECO:0000313" key="2">
    <source>
        <dbReference type="Proteomes" id="UP000886520"/>
    </source>
</evidence>
<name>A0A9D4UT98_ADICA</name>
<keyword evidence="2" id="KW-1185">Reference proteome</keyword>
<dbReference type="GO" id="GO:0046921">
    <property type="term" value="F:alpha-(1-&gt;6)-fucosyltransferase activity"/>
    <property type="evidence" value="ECO:0007669"/>
    <property type="project" value="TreeGrafter"/>
</dbReference>
<evidence type="ECO:0000313" key="1">
    <source>
        <dbReference type="EMBL" id="KAI5073596.1"/>
    </source>
</evidence>
<dbReference type="AlphaFoldDB" id="A0A9D4UT98"/>